<feature type="region of interest" description="Disordered" evidence="1">
    <location>
        <begin position="50"/>
        <end position="95"/>
    </location>
</feature>
<feature type="region of interest" description="Disordered" evidence="1">
    <location>
        <begin position="1"/>
        <end position="34"/>
    </location>
</feature>
<feature type="compositionally biased region" description="Low complexity" evidence="1">
    <location>
        <begin position="50"/>
        <end position="60"/>
    </location>
</feature>
<sequence>MVGPLESSCAGLPLTPKTFRCGPDIPSSSTSHPEGRCAWAFAHSLARSLSRRSSTATSRAPLNLQNGPSQSSRGRLHRHSHRGSGQEEAAGSGSVFGLAVPGCSGRAAVPRHVQKSA</sequence>
<dbReference type="Proteomes" id="UP001152622">
    <property type="component" value="Chromosome 6"/>
</dbReference>
<comment type="caution">
    <text evidence="2">The sequence shown here is derived from an EMBL/GenBank/DDBJ whole genome shotgun (WGS) entry which is preliminary data.</text>
</comment>
<evidence type="ECO:0000313" key="2">
    <source>
        <dbReference type="EMBL" id="KAJ8355887.1"/>
    </source>
</evidence>
<gene>
    <name evidence="2" type="ORF">SKAU_G00186810</name>
</gene>
<organism evidence="2 3">
    <name type="scientific">Synaphobranchus kaupii</name>
    <name type="common">Kaup's arrowtooth eel</name>
    <dbReference type="NCBI Taxonomy" id="118154"/>
    <lineage>
        <taxon>Eukaryota</taxon>
        <taxon>Metazoa</taxon>
        <taxon>Chordata</taxon>
        <taxon>Craniata</taxon>
        <taxon>Vertebrata</taxon>
        <taxon>Euteleostomi</taxon>
        <taxon>Actinopterygii</taxon>
        <taxon>Neopterygii</taxon>
        <taxon>Teleostei</taxon>
        <taxon>Anguilliformes</taxon>
        <taxon>Synaphobranchidae</taxon>
        <taxon>Synaphobranchus</taxon>
    </lineage>
</organism>
<accession>A0A9Q1FCU5</accession>
<proteinExistence type="predicted"/>
<keyword evidence="3" id="KW-1185">Reference proteome</keyword>
<evidence type="ECO:0000256" key="1">
    <source>
        <dbReference type="SAM" id="MobiDB-lite"/>
    </source>
</evidence>
<dbReference type="AlphaFoldDB" id="A0A9Q1FCU5"/>
<name>A0A9Q1FCU5_SYNKA</name>
<evidence type="ECO:0000313" key="3">
    <source>
        <dbReference type="Proteomes" id="UP001152622"/>
    </source>
</evidence>
<reference evidence="2" key="1">
    <citation type="journal article" date="2023" name="Science">
        <title>Genome structures resolve the early diversification of teleost fishes.</title>
        <authorList>
            <person name="Parey E."/>
            <person name="Louis A."/>
            <person name="Montfort J."/>
            <person name="Bouchez O."/>
            <person name="Roques C."/>
            <person name="Iampietro C."/>
            <person name="Lluch J."/>
            <person name="Castinel A."/>
            <person name="Donnadieu C."/>
            <person name="Desvignes T."/>
            <person name="Floi Bucao C."/>
            <person name="Jouanno E."/>
            <person name="Wen M."/>
            <person name="Mejri S."/>
            <person name="Dirks R."/>
            <person name="Jansen H."/>
            <person name="Henkel C."/>
            <person name="Chen W.J."/>
            <person name="Zahm M."/>
            <person name="Cabau C."/>
            <person name="Klopp C."/>
            <person name="Thompson A.W."/>
            <person name="Robinson-Rechavi M."/>
            <person name="Braasch I."/>
            <person name="Lecointre G."/>
            <person name="Bobe J."/>
            <person name="Postlethwait J.H."/>
            <person name="Berthelot C."/>
            <person name="Roest Crollius H."/>
            <person name="Guiguen Y."/>
        </authorList>
    </citation>
    <scope>NUCLEOTIDE SEQUENCE</scope>
    <source>
        <strain evidence="2">WJC10195</strain>
    </source>
</reference>
<dbReference type="EMBL" id="JAINUF010000006">
    <property type="protein sequence ID" value="KAJ8355887.1"/>
    <property type="molecule type" value="Genomic_DNA"/>
</dbReference>
<protein>
    <submittedName>
        <fullName evidence="2">Uncharacterized protein</fullName>
    </submittedName>
</protein>